<dbReference type="InterPro" id="IPR020103">
    <property type="entry name" value="PsdUridine_synth_cat_dom_sf"/>
</dbReference>
<name>A0A916QJ43_9LACO</name>
<evidence type="ECO:0000256" key="4">
    <source>
        <dbReference type="ARBA" id="ARBA00033164"/>
    </source>
</evidence>
<dbReference type="GO" id="GO:0000455">
    <property type="term" value="P:enzyme-directed rRNA pseudouridine synthesis"/>
    <property type="evidence" value="ECO:0007669"/>
    <property type="project" value="TreeGrafter"/>
</dbReference>
<dbReference type="Proteomes" id="UP000677218">
    <property type="component" value="Unassembled WGS sequence"/>
</dbReference>
<evidence type="ECO:0000313" key="6">
    <source>
        <dbReference type="EMBL" id="GFZ26637.1"/>
    </source>
</evidence>
<dbReference type="GO" id="GO:0009982">
    <property type="term" value="F:pseudouridine synthase activity"/>
    <property type="evidence" value="ECO:0007669"/>
    <property type="project" value="InterPro"/>
</dbReference>
<dbReference type="AlphaFoldDB" id="A0A916QJ43"/>
<dbReference type="SUPFAM" id="SSF55120">
    <property type="entry name" value="Pseudouridine synthase"/>
    <property type="match status" value="1"/>
</dbReference>
<comment type="caution">
    <text evidence="6">The sequence shown here is derived from an EMBL/GenBank/DDBJ whole genome shotgun (WGS) entry which is preliminary data.</text>
</comment>
<keyword evidence="7" id="KW-1185">Reference proteome</keyword>
<dbReference type="PANTHER" id="PTHR21600:SF87">
    <property type="entry name" value="RNA PSEUDOURIDYLATE SYNTHASE DOMAIN-CONTAINING PROTEIN 1"/>
    <property type="match status" value="1"/>
</dbReference>
<feature type="domain" description="Pseudouridine synthase RsuA/RluA-like" evidence="5">
    <location>
        <begin position="92"/>
        <end position="237"/>
    </location>
</feature>
<evidence type="ECO:0000256" key="1">
    <source>
        <dbReference type="ARBA" id="ARBA00000073"/>
    </source>
</evidence>
<comment type="similarity">
    <text evidence="2">Belongs to the pseudouridine synthase RluA family.</text>
</comment>
<dbReference type="Gene3D" id="3.30.2350.10">
    <property type="entry name" value="Pseudouridine synthase"/>
    <property type="match status" value="1"/>
</dbReference>
<dbReference type="InterPro" id="IPR006145">
    <property type="entry name" value="PsdUridine_synth_RsuA/RluA"/>
</dbReference>
<reference evidence="6" key="1">
    <citation type="submission" date="2020-08" db="EMBL/GenBank/DDBJ databases">
        <title>Taxonomic study for Lactobacillus species isolated from hardwood bark.</title>
        <authorList>
            <person name="Tohno M."/>
            <person name="Tanizawa Y."/>
        </authorList>
    </citation>
    <scope>NUCLEOTIDE SEQUENCE</scope>
    <source>
        <strain evidence="6">B40</strain>
    </source>
</reference>
<dbReference type="RefSeq" id="WP_212780336.1">
    <property type="nucleotide sequence ID" value="NZ_BMAY01000003.1"/>
</dbReference>
<accession>A0A916QJ43</accession>
<proteinExistence type="inferred from homology"/>
<dbReference type="PANTHER" id="PTHR21600">
    <property type="entry name" value="MITOCHONDRIAL RNA PSEUDOURIDINE SYNTHASE"/>
    <property type="match status" value="1"/>
</dbReference>
<evidence type="ECO:0000313" key="7">
    <source>
        <dbReference type="Proteomes" id="UP000677218"/>
    </source>
</evidence>
<dbReference type="Pfam" id="PF00849">
    <property type="entry name" value="PseudoU_synth_2"/>
    <property type="match status" value="1"/>
</dbReference>
<organism evidence="6 7">
    <name type="scientific">Lactobacillus corticis</name>
    <dbReference type="NCBI Taxonomy" id="2201249"/>
    <lineage>
        <taxon>Bacteria</taxon>
        <taxon>Bacillati</taxon>
        <taxon>Bacillota</taxon>
        <taxon>Bacilli</taxon>
        <taxon>Lactobacillales</taxon>
        <taxon>Lactobacillaceae</taxon>
        <taxon>Lactobacillus</taxon>
    </lineage>
</organism>
<dbReference type="InterPro" id="IPR050188">
    <property type="entry name" value="RluA_PseudoU_synthase"/>
</dbReference>
<gene>
    <name evidence="6" type="primary">rluD_2</name>
    <name evidence="6" type="ORF">LCB40_05170</name>
</gene>
<comment type="catalytic activity">
    <reaction evidence="1">
        <text>a uridine in RNA = a pseudouridine in RNA</text>
        <dbReference type="Rhea" id="RHEA:48348"/>
        <dbReference type="Rhea" id="RHEA-COMP:12068"/>
        <dbReference type="Rhea" id="RHEA-COMP:12069"/>
        <dbReference type="ChEBI" id="CHEBI:65314"/>
        <dbReference type="ChEBI" id="CHEBI:65315"/>
    </reaction>
</comment>
<dbReference type="EMBL" id="BMAY01000003">
    <property type="protein sequence ID" value="GFZ26637.1"/>
    <property type="molecule type" value="Genomic_DNA"/>
</dbReference>
<dbReference type="GO" id="GO:0140098">
    <property type="term" value="F:catalytic activity, acting on RNA"/>
    <property type="evidence" value="ECO:0007669"/>
    <property type="project" value="UniProtKB-ARBA"/>
</dbReference>
<sequence>MENKTYHFQLNYPADYAPASVDQVLRKLLIPRKWRHYLRIEKQVQINGQYRNFNELVQPGDLIDLTLTHVSSNQQTYAKSKHKPVIIYEDQDLLIIDKPSGQKTHPNLFETDTALNDCAFYLDANPFIVHRLDMLTNGLLLVAKNPAVVPILNRQLTSKTFHRDYYAWVKAGSLPDHGTIDLPIGQDPNDQRKRRVDPAGRPAITHYQLLSSKNGLAKYQISLETGRTHQIRVHLAAMGAPIIGDPLYNPDCQPGEKLRLTAYQMEFVKPYTFNRLHFQLPN</sequence>
<evidence type="ECO:0000259" key="5">
    <source>
        <dbReference type="Pfam" id="PF00849"/>
    </source>
</evidence>
<evidence type="ECO:0000256" key="2">
    <source>
        <dbReference type="ARBA" id="ARBA00010876"/>
    </source>
</evidence>
<protein>
    <recommendedName>
        <fullName evidence="3">RNA pseudouridylate synthase</fullName>
    </recommendedName>
    <alternativeName>
        <fullName evidence="4">RNA-uridine isomerase</fullName>
    </alternativeName>
</protein>
<evidence type="ECO:0000256" key="3">
    <source>
        <dbReference type="ARBA" id="ARBA00031870"/>
    </source>
</evidence>
<dbReference type="GO" id="GO:0003723">
    <property type="term" value="F:RNA binding"/>
    <property type="evidence" value="ECO:0007669"/>
    <property type="project" value="InterPro"/>
</dbReference>
<dbReference type="CDD" id="cd02869">
    <property type="entry name" value="PseudoU_synth_RluA_like"/>
    <property type="match status" value="1"/>
</dbReference>